<dbReference type="GO" id="GO:0051301">
    <property type="term" value="P:cell division"/>
    <property type="evidence" value="ECO:0007669"/>
    <property type="project" value="UniProtKB-KW"/>
</dbReference>
<gene>
    <name evidence="11" type="primary">tig</name>
    <name evidence="16" type="ORF">A2290_07075</name>
</gene>
<evidence type="ECO:0000256" key="8">
    <source>
        <dbReference type="ARBA" id="ARBA00023235"/>
    </source>
</evidence>
<feature type="domain" description="PPIase FKBP-type" evidence="13">
    <location>
        <begin position="187"/>
        <end position="241"/>
    </location>
</feature>
<dbReference type="PIRSF" id="PIRSF003095">
    <property type="entry name" value="Trigger_factor"/>
    <property type="match status" value="1"/>
</dbReference>
<evidence type="ECO:0000259" key="13">
    <source>
        <dbReference type="Pfam" id="PF00254"/>
    </source>
</evidence>
<dbReference type="GO" id="GO:0005737">
    <property type="term" value="C:cytoplasm"/>
    <property type="evidence" value="ECO:0007669"/>
    <property type="project" value="UniProtKB-SubCell"/>
</dbReference>
<dbReference type="InterPro" id="IPR037041">
    <property type="entry name" value="Trigger_fac_C_sf"/>
</dbReference>
<accession>A0A1F4S4S5</accession>
<evidence type="ECO:0000256" key="3">
    <source>
        <dbReference type="ARBA" id="ARBA00013194"/>
    </source>
</evidence>
<dbReference type="GO" id="GO:0044183">
    <property type="term" value="F:protein folding chaperone"/>
    <property type="evidence" value="ECO:0007669"/>
    <property type="project" value="TreeGrafter"/>
</dbReference>
<feature type="domain" description="Trigger factor C-terminal" evidence="15">
    <location>
        <begin position="265"/>
        <end position="424"/>
    </location>
</feature>
<evidence type="ECO:0000256" key="1">
    <source>
        <dbReference type="ARBA" id="ARBA00000971"/>
    </source>
</evidence>
<keyword evidence="12" id="KW-0175">Coiled coil</keyword>
<dbReference type="InterPro" id="IPR005215">
    <property type="entry name" value="Trig_fac"/>
</dbReference>
<dbReference type="SUPFAM" id="SSF102735">
    <property type="entry name" value="Trigger factor ribosome-binding domain"/>
    <property type="match status" value="1"/>
</dbReference>
<dbReference type="PANTHER" id="PTHR30560:SF3">
    <property type="entry name" value="TRIGGER FACTOR-LIKE PROTEIN TIG, CHLOROPLASTIC"/>
    <property type="match status" value="1"/>
</dbReference>
<dbReference type="InterPro" id="IPR046357">
    <property type="entry name" value="PPIase_dom_sf"/>
</dbReference>
<feature type="coiled-coil region" evidence="12">
    <location>
        <begin position="325"/>
        <end position="352"/>
    </location>
</feature>
<dbReference type="Gene3D" id="3.10.50.40">
    <property type="match status" value="1"/>
</dbReference>
<comment type="catalytic activity">
    <reaction evidence="1 11">
        <text>[protein]-peptidylproline (omega=180) = [protein]-peptidylproline (omega=0)</text>
        <dbReference type="Rhea" id="RHEA:16237"/>
        <dbReference type="Rhea" id="RHEA-COMP:10747"/>
        <dbReference type="Rhea" id="RHEA-COMP:10748"/>
        <dbReference type="ChEBI" id="CHEBI:83833"/>
        <dbReference type="ChEBI" id="CHEBI:83834"/>
        <dbReference type="EC" id="5.2.1.8"/>
    </reaction>
</comment>
<dbReference type="Pfam" id="PF05697">
    <property type="entry name" value="Trigger_N"/>
    <property type="match status" value="1"/>
</dbReference>
<evidence type="ECO:0000256" key="10">
    <source>
        <dbReference type="ARBA" id="ARBA00029986"/>
    </source>
</evidence>
<dbReference type="Proteomes" id="UP000177905">
    <property type="component" value="Unassembled WGS sequence"/>
</dbReference>
<dbReference type="GO" id="GO:0051083">
    <property type="term" value="P:'de novo' cotranslational protein folding"/>
    <property type="evidence" value="ECO:0007669"/>
    <property type="project" value="TreeGrafter"/>
</dbReference>
<sequence length="430" mass="49096">MKILKQEKNGNTQILEVEVEFDTFKKERELVIDNYAKEMSIPGFRKGKAPKNIIEKNLNPEAINDKAAQNMISDIYPALIKEHNIDPVDYPKVDIIKLEENEPFLFKIEVDVYPEINLGEYKGIKINKKSTEVTEEEVTYAIGNIQDRISKFVDVKTESATTQKGNNLTLEIGAQVEGIDVKSWPRQVENFPLGKNLINEEFDANIEGLKAGEEKSFKIKFNETYHIKEVALKEVDFNVKVKKIQHKELIPIDDEFAKKVSEFGTLAELKKELRINMEQEKKDQAEADLKNQIIDGVSKNAEVLLPSSLINIEIDIMLDELKASLSRSNLTLENYLKSIRKTEEELRNELKMPATSRAKGKVVLKKIAQVENLEVTPYDFDTEIALMAQGNDIPAEEYKKSLGEGTIRYVNDYILRRKALDFLISNANIS</sequence>
<keyword evidence="7 11" id="KW-0143">Chaperone</keyword>
<evidence type="ECO:0000259" key="14">
    <source>
        <dbReference type="Pfam" id="PF05697"/>
    </source>
</evidence>
<dbReference type="SUPFAM" id="SSF54534">
    <property type="entry name" value="FKBP-like"/>
    <property type="match status" value="1"/>
</dbReference>
<dbReference type="Gene3D" id="1.10.3120.10">
    <property type="entry name" value="Trigger factor, C-terminal domain"/>
    <property type="match status" value="1"/>
</dbReference>
<evidence type="ECO:0000256" key="5">
    <source>
        <dbReference type="ARBA" id="ARBA00022618"/>
    </source>
</evidence>
<dbReference type="Gene3D" id="3.30.70.1050">
    <property type="entry name" value="Trigger factor ribosome-binding domain"/>
    <property type="match status" value="1"/>
</dbReference>
<feature type="domain" description="Trigger factor ribosome-binding bacterial" evidence="14">
    <location>
        <begin position="1"/>
        <end position="143"/>
    </location>
</feature>
<keyword evidence="8 11" id="KW-0413">Isomerase</keyword>
<dbReference type="NCBIfam" id="TIGR00115">
    <property type="entry name" value="tig"/>
    <property type="match status" value="1"/>
</dbReference>
<dbReference type="GO" id="GO:0015031">
    <property type="term" value="P:protein transport"/>
    <property type="evidence" value="ECO:0007669"/>
    <property type="project" value="UniProtKB-UniRule"/>
</dbReference>
<dbReference type="HAMAP" id="MF_00303">
    <property type="entry name" value="Trigger_factor_Tig"/>
    <property type="match status" value="1"/>
</dbReference>
<evidence type="ECO:0000259" key="15">
    <source>
        <dbReference type="Pfam" id="PF05698"/>
    </source>
</evidence>
<dbReference type="GO" id="GO:0003755">
    <property type="term" value="F:peptidyl-prolyl cis-trans isomerase activity"/>
    <property type="evidence" value="ECO:0007669"/>
    <property type="project" value="UniProtKB-UniRule"/>
</dbReference>
<organism evidence="16 17">
    <name type="scientific">candidate division WOR-1 bacterium RIFOXYB2_FULL_36_35</name>
    <dbReference type="NCBI Taxonomy" id="1802578"/>
    <lineage>
        <taxon>Bacteria</taxon>
        <taxon>Bacillati</taxon>
        <taxon>Saganbacteria</taxon>
    </lineage>
</organism>
<proteinExistence type="inferred from homology"/>
<dbReference type="GO" id="GO:0043335">
    <property type="term" value="P:protein unfolding"/>
    <property type="evidence" value="ECO:0007669"/>
    <property type="project" value="TreeGrafter"/>
</dbReference>
<dbReference type="InterPro" id="IPR027304">
    <property type="entry name" value="Trigger_fact/SurA_dom_sf"/>
</dbReference>
<comment type="caution">
    <text evidence="16">The sequence shown here is derived from an EMBL/GenBank/DDBJ whole genome shotgun (WGS) entry which is preliminary data.</text>
</comment>
<keyword evidence="5 11" id="KW-0132">Cell division</keyword>
<dbReference type="PANTHER" id="PTHR30560">
    <property type="entry name" value="TRIGGER FACTOR CHAPERONE AND PEPTIDYL-PROLYL CIS/TRANS ISOMERASE"/>
    <property type="match status" value="1"/>
</dbReference>
<dbReference type="EC" id="5.2.1.8" evidence="3 11"/>
<evidence type="ECO:0000256" key="9">
    <source>
        <dbReference type="ARBA" id="ARBA00023306"/>
    </source>
</evidence>
<evidence type="ECO:0000256" key="2">
    <source>
        <dbReference type="ARBA" id="ARBA00005464"/>
    </source>
</evidence>
<dbReference type="InterPro" id="IPR008880">
    <property type="entry name" value="Trigger_fac_C"/>
</dbReference>
<evidence type="ECO:0000256" key="6">
    <source>
        <dbReference type="ARBA" id="ARBA00023110"/>
    </source>
</evidence>
<comment type="function">
    <text evidence="11">Involved in protein export. Acts as a chaperone by maintaining the newly synthesized protein in an open conformation. Functions as a peptidyl-prolyl cis-trans isomerase.</text>
</comment>
<evidence type="ECO:0000256" key="7">
    <source>
        <dbReference type="ARBA" id="ARBA00023186"/>
    </source>
</evidence>
<protein>
    <recommendedName>
        <fullName evidence="4 11">Trigger factor</fullName>
        <shortName evidence="11">TF</shortName>
        <ecNumber evidence="3 11">5.2.1.8</ecNumber>
    </recommendedName>
    <alternativeName>
        <fullName evidence="10 11">PPIase</fullName>
    </alternativeName>
</protein>
<dbReference type="InterPro" id="IPR001179">
    <property type="entry name" value="PPIase_FKBP_dom"/>
</dbReference>
<dbReference type="InterPro" id="IPR008881">
    <property type="entry name" value="Trigger_fac_ribosome-bd_bac"/>
</dbReference>
<comment type="subcellular location">
    <subcellularLocation>
        <location evidence="11">Cytoplasm</location>
    </subcellularLocation>
    <text evidence="11">About half TF is bound to the ribosome near the polypeptide exit tunnel while the other half is free in the cytoplasm.</text>
</comment>
<keyword evidence="11" id="KW-0963">Cytoplasm</keyword>
<evidence type="ECO:0000313" key="17">
    <source>
        <dbReference type="Proteomes" id="UP000177905"/>
    </source>
</evidence>
<evidence type="ECO:0000256" key="4">
    <source>
        <dbReference type="ARBA" id="ARBA00016902"/>
    </source>
</evidence>
<dbReference type="Pfam" id="PF00254">
    <property type="entry name" value="FKBP_C"/>
    <property type="match status" value="1"/>
</dbReference>
<keyword evidence="6 11" id="KW-0697">Rotamase</keyword>
<dbReference type="SUPFAM" id="SSF109998">
    <property type="entry name" value="Triger factor/SurA peptide-binding domain-like"/>
    <property type="match status" value="1"/>
</dbReference>
<name>A0A1F4S4S5_UNCSA</name>
<dbReference type="EMBL" id="MEUA01000020">
    <property type="protein sequence ID" value="OGC15410.1"/>
    <property type="molecule type" value="Genomic_DNA"/>
</dbReference>
<comment type="similarity">
    <text evidence="2 11">Belongs to the FKBP-type PPIase family. Tig subfamily.</text>
</comment>
<dbReference type="AlphaFoldDB" id="A0A1F4S4S5"/>
<dbReference type="GO" id="GO:0043022">
    <property type="term" value="F:ribosome binding"/>
    <property type="evidence" value="ECO:0007669"/>
    <property type="project" value="TreeGrafter"/>
</dbReference>
<evidence type="ECO:0000256" key="11">
    <source>
        <dbReference type="HAMAP-Rule" id="MF_00303"/>
    </source>
</evidence>
<keyword evidence="9 11" id="KW-0131">Cell cycle</keyword>
<evidence type="ECO:0000313" key="16">
    <source>
        <dbReference type="EMBL" id="OGC15410.1"/>
    </source>
</evidence>
<evidence type="ECO:0000256" key="12">
    <source>
        <dbReference type="SAM" id="Coils"/>
    </source>
</evidence>
<dbReference type="Pfam" id="PF05698">
    <property type="entry name" value="Trigger_C"/>
    <property type="match status" value="1"/>
</dbReference>
<reference evidence="16 17" key="1">
    <citation type="journal article" date="2016" name="Nat. Commun.">
        <title>Thousands of microbial genomes shed light on interconnected biogeochemical processes in an aquifer system.</title>
        <authorList>
            <person name="Anantharaman K."/>
            <person name="Brown C.T."/>
            <person name="Hug L.A."/>
            <person name="Sharon I."/>
            <person name="Castelle C.J."/>
            <person name="Probst A.J."/>
            <person name="Thomas B.C."/>
            <person name="Singh A."/>
            <person name="Wilkins M.J."/>
            <person name="Karaoz U."/>
            <person name="Brodie E.L."/>
            <person name="Williams K.H."/>
            <person name="Hubbard S.S."/>
            <person name="Banfield J.F."/>
        </authorList>
    </citation>
    <scope>NUCLEOTIDE SEQUENCE [LARGE SCALE GENOMIC DNA]</scope>
</reference>
<dbReference type="InterPro" id="IPR036611">
    <property type="entry name" value="Trigger_fac_ribosome-bd_sf"/>
</dbReference>
<comment type="domain">
    <text evidence="11">Consists of 3 domains; the N-terminus binds the ribosome, the middle domain has PPIase activity, while the C-terminus has intrinsic chaperone activity on its own.</text>
</comment>